<keyword evidence="3" id="KW-1185">Reference proteome</keyword>
<evidence type="ECO:0000313" key="3">
    <source>
        <dbReference type="Proteomes" id="UP001063166"/>
    </source>
</evidence>
<evidence type="ECO:0000313" key="2">
    <source>
        <dbReference type="EMBL" id="GLB35620.1"/>
    </source>
</evidence>
<feature type="domain" description="F-box" evidence="1">
    <location>
        <begin position="46"/>
        <end position="100"/>
    </location>
</feature>
<dbReference type="SUPFAM" id="SSF52047">
    <property type="entry name" value="RNI-like"/>
    <property type="match status" value="1"/>
</dbReference>
<reference evidence="2" key="1">
    <citation type="submission" date="2022-07" db="EMBL/GenBank/DDBJ databases">
        <title>The genome of Lyophyllum shimeji provides insight into the initial evolution of ectomycorrhizal fungal genome.</title>
        <authorList>
            <person name="Kobayashi Y."/>
            <person name="Shibata T."/>
            <person name="Hirakawa H."/>
            <person name="Shigenobu S."/>
            <person name="Nishiyama T."/>
            <person name="Yamada A."/>
            <person name="Hasebe M."/>
            <person name="Kawaguchi M."/>
        </authorList>
    </citation>
    <scope>NUCLEOTIDE SEQUENCE</scope>
    <source>
        <strain evidence="2">AT787</strain>
    </source>
</reference>
<protein>
    <submittedName>
        <fullName evidence="2">F-box-like</fullName>
    </submittedName>
</protein>
<dbReference type="EMBL" id="BRPK01000002">
    <property type="protein sequence ID" value="GLB35620.1"/>
    <property type="molecule type" value="Genomic_DNA"/>
</dbReference>
<dbReference type="Pfam" id="PF12937">
    <property type="entry name" value="F-box-like"/>
    <property type="match status" value="1"/>
</dbReference>
<evidence type="ECO:0000259" key="1">
    <source>
        <dbReference type="Pfam" id="PF12937"/>
    </source>
</evidence>
<dbReference type="InterPro" id="IPR001810">
    <property type="entry name" value="F-box_dom"/>
</dbReference>
<dbReference type="Proteomes" id="UP001063166">
    <property type="component" value="Unassembled WGS sequence"/>
</dbReference>
<sequence length="522" mass="57875">MVANGVMAHYSSVETTTMVDILHAEERRLVEALSAVRAKLNDLAPISALPAEVLECIFEICVSWLYEYRRPQNRLAWTQVCRKWRSVSLSAARLWRCIDLSDSLLTDEFLLRSGSAPIHLISTSTSPPRLCIGDLEPHAERVQTLDVHFFPEDLINLFASLGPDLVNLASLSLKVPPVSTSIVLDIKARVPGLRRLALEGVAIPWHLCVSLTHLSLRGLGAGYSPSINELLTIFKSSPNLEYLRLQWITPSSDLPISSLDHQIPLPCLRELFVAAKAPVILFILSNIYLPSAPRLQVNCSDPFESLSDFLPADLRTTYSALDVHGVRLEREGVRFFPSAGLADLSDSIISFGSSWPILKAFLPDVPQFFSLAHVTVLELGREVLLDLPRPLLSQFLVHLPALEDLRVAFGSSFFHDLFFTLSRPRSGSDSWETPGRDLLCPGLRTISFGGTRDQVAWYFEEKCIPRLLALAKARHAAGVPLEDLRFMRCHTLSPGVFEDFAGLVGRISVSAGEGRDGEVARR</sequence>
<dbReference type="Gene3D" id="3.80.10.10">
    <property type="entry name" value="Ribonuclease Inhibitor"/>
    <property type="match status" value="1"/>
</dbReference>
<dbReference type="InterPro" id="IPR032675">
    <property type="entry name" value="LRR_dom_sf"/>
</dbReference>
<comment type="caution">
    <text evidence="2">The sequence shown here is derived from an EMBL/GenBank/DDBJ whole genome shotgun (WGS) entry which is preliminary data.</text>
</comment>
<name>A0A9P3ULG7_LYOSH</name>
<organism evidence="2 3">
    <name type="scientific">Lyophyllum shimeji</name>
    <name type="common">Hon-shimeji</name>
    <name type="synonym">Tricholoma shimeji</name>
    <dbReference type="NCBI Taxonomy" id="47721"/>
    <lineage>
        <taxon>Eukaryota</taxon>
        <taxon>Fungi</taxon>
        <taxon>Dikarya</taxon>
        <taxon>Basidiomycota</taxon>
        <taxon>Agaricomycotina</taxon>
        <taxon>Agaricomycetes</taxon>
        <taxon>Agaricomycetidae</taxon>
        <taxon>Agaricales</taxon>
        <taxon>Tricholomatineae</taxon>
        <taxon>Lyophyllaceae</taxon>
        <taxon>Lyophyllum</taxon>
    </lineage>
</organism>
<dbReference type="SUPFAM" id="SSF81383">
    <property type="entry name" value="F-box domain"/>
    <property type="match status" value="1"/>
</dbReference>
<dbReference type="InterPro" id="IPR036047">
    <property type="entry name" value="F-box-like_dom_sf"/>
</dbReference>
<dbReference type="OrthoDB" id="3351939at2759"/>
<gene>
    <name evidence="2" type="ORF">LshimejAT787_0211850</name>
</gene>
<dbReference type="AlphaFoldDB" id="A0A9P3ULG7"/>
<accession>A0A9P3ULG7</accession>
<proteinExistence type="predicted"/>